<evidence type="ECO:0000313" key="2">
    <source>
        <dbReference type="Proteomes" id="UP000820818"/>
    </source>
</evidence>
<reference evidence="1 2" key="1">
    <citation type="submission" date="2022-05" db="EMBL/GenBank/DDBJ databases">
        <title>A multi-omics perspective on studying reproductive biology in Daphnia sinensis.</title>
        <authorList>
            <person name="Jia J."/>
        </authorList>
    </citation>
    <scope>NUCLEOTIDE SEQUENCE [LARGE SCALE GENOMIC DNA]</scope>
    <source>
        <strain evidence="1 2">WSL</strain>
    </source>
</reference>
<evidence type="ECO:0000313" key="1">
    <source>
        <dbReference type="EMBL" id="KAI9559192.1"/>
    </source>
</evidence>
<sequence length="71" mass="8181">MVQRMQIHVDVSISWKPALVKKQNKFDLGFRYIRADTVIKIDIKTEDGWTLEGSSFPVVPVIQAFFNTINV</sequence>
<name>A0AAD5KU88_9CRUS</name>
<organism evidence="1 2">
    <name type="scientific">Daphnia sinensis</name>
    <dbReference type="NCBI Taxonomy" id="1820382"/>
    <lineage>
        <taxon>Eukaryota</taxon>
        <taxon>Metazoa</taxon>
        <taxon>Ecdysozoa</taxon>
        <taxon>Arthropoda</taxon>
        <taxon>Crustacea</taxon>
        <taxon>Branchiopoda</taxon>
        <taxon>Diplostraca</taxon>
        <taxon>Cladocera</taxon>
        <taxon>Anomopoda</taxon>
        <taxon>Daphniidae</taxon>
        <taxon>Daphnia</taxon>
        <taxon>Daphnia similis group</taxon>
    </lineage>
</organism>
<protein>
    <submittedName>
        <fullName evidence="1">Uncharacterized protein</fullName>
    </submittedName>
</protein>
<proteinExistence type="predicted"/>
<comment type="caution">
    <text evidence="1">The sequence shown here is derived from an EMBL/GenBank/DDBJ whole genome shotgun (WGS) entry which is preliminary data.</text>
</comment>
<gene>
    <name evidence="1" type="ORF">GHT06_015981</name>
</gene>
<dbReference type="EMBL" id="WJBH02000005">
    <property type="protein sequence ID" value="KAI9559192.1"/>
    <property type="molecule type" value="Genomic_DNA"/>
</dbReference>
<dbReference type="AlphaFoldDB" id="A0AAD5KU88"/>
<keyword evidence="2" id="KW-1185">Reference proteome</keyword>
<accession>A0AAD5KU88</accession>
<dbReference type="Proteomes" id="UP000820818">
    <property type="component" value="Linkage Group LG5"/>
</dbReference>